<accession>A0ACB6RR29</accession>
<proteinExistence type="predicted"/>
<keyword evidence="2" id="KW-1185">Reference proteome</keyword>
<evidence type="ECO:0000313" key="1">
    <source>
        <dbReference type="EMBL" id="KAF2624346.1"/>
    </source>
</evidence>
<reference evidence="1" key="1">
    <citation type="journal article" date="2020" name="Stud. Mycol.">
        <title>101 Dothideomycetes genomes: a test case for predicting lifestyles and emergence of pathogens.</title>
        <authorList>
            <person name="Haridas S."/>
            <person name="Albert R."/>
            <person name="Binder M."/>
            <person name="Bloem J."/>
            <person name="Labutti K."/>
            <person name="Salamov A."/>
            <person name="Andreopoulos B."/>
            <person name="Baker S."/>
            <person name="Barry K."/>
            <person name="Bills G."/>
            <person name="Bluhm B."/>
            <person name="Cannon C."/>
            <person name="Castanera R."/>
            <person name="Culley D."/>
            <person name="Daum C."/>
            <person name="Ezra D."/>
            <person name="Gonzalez J."/>
            <person name="Henrissat B."/>
            <person name="Kuo A."/>
            <person name="Liang C."/>
            <person name="Lipzen A."/>
            <person name="Lutzoni F."/>
            <person name="Magnuson J."/>
            <person name="Mondo S."/>
            <person name="Nolan M."/>
            <person name="Ohm R."/>
            <person name="Pangilinan J."/>
            <person name="Park H.-J."/>
            <person name="Ramirez L."/>
            <person name="Alfaro M."/>
            <person name="Sun H."/>
            <person name="Tritt A."/>
            <person name="Yoshinaga Y."/>
            <person name="Zwiers L.-H."/>
            <person name="Turgeon B."/>
            <person name="Goodwin S."/>
            <person name="Spatafora J."/>
            <person name="Crous P."/>
            <person name="Grigoriev I."/>
        </authorList>
    </citation>
    <scope>NUCLEOTIDE SEQUENCE</scope>
    <source>
        <strain evidence="1">CBS 525.71</strain>
    </source>
</reference>
<gene>
    <name evidence="1" type="ORF">BU25DRAFT_413595</name>
</gene>
<name>A0ACB6RR29_9PLEO</name>
<comment type="caution">
    <text evidence="1">The sequence shown here is derived from an EMBL/GenBank/DDBJ whole genome shotgun (WGS) entry which is preliminary data.</text>
</comment>
<dbReference type="EMBL" id="MU006731">
    <property type="protein sequence ID" value="KAF2624346.1"/>
    <property type="molecule type" value="Genomic_DNA"/>
</dbReference>
<protein>
    <submittedName>
        <fullName evidence="1">Uncharacterized protein</fullName>
    </submittedName>
</protein>
<evidence type="ECO:0000313" key="2">
    <source>
        <dbReference type="Proteomes" id="UP000799754"/>
    </source>
</evidence>
<dbReference type="Proteomes" id="UP000799754">
    <property type="component" value="Unassembled WGS sequence"/>
</dbReference>
<sequence length="151" mass="17267">MTPPNIPLVYRAWHLWIEPAMALNGARYLWSQPDTYHEFLPVTATWSPKSQIIYDQLAATYMLFAFNQAVTLRAVHNVYVWKVMLFGMALCDAGYMYSVWAEMGTKEMFTPGNWRPHDWVTMVSTVGPFFLRLAFVLGVGLGGGQRGRKRA</sequence>
<organism evidence="1 2">
    <name type="scientific">Macroventuria anomochaeta</name>
    <dbReference type="NCBI Taxonomy" id="301207"/>
    <lineage>
        <taxon>Eukaryota</taxon>
        <taxon>Fungi</taxon>
        <taxon>Dikarya</taxon>
        <taxon>Ascomycota</taxon>
        <taxon>Pezizomycotina</taxon>
        <taxon>Dothideomycetes</taxon>
        <taxon>Pleosporomycetidae</taxon>
        <taxon>Pleosporales</taxon>
        <taxon>Pleosporineae</taxon>
        <taxon>Didymellaceae</taxon>
        <taxon>Macroventuria</taxon>
    </lineage>
</organism>